<dbReference type="InterPro" id="IPR043502">
    <property type="entry name" value="DNA/RNA_pol_sf"/>
</dbReference>
<keyword evidence="8" id="KW-1185">Reference proteome</keyword>
<dbReference type="PANTHER" id="PTHR42648">
    <property type="entry name" value="TRANSPOSASE, PUTATIVE-RELATED"/>
    <property type="match status" value="1"/>
</dbReference>
<feature type="domain" description="Integrase catalytic" evidence="6">
    <location>
        <begin position="512"/>
        <end position="678"/>
    </location>
</feature>
<dbReference type="InterPro" id="IPR013103">
    <property type="entry name" value="RVT_2"/>
</dbReference>
<dbReference type="GO" id="GO:0004190">
    <property type="term" value="F:aspartic-type endopeptidase activity"/>
    <property type="evidence" value="ECO:0007669"/>
    <property type="project" value="UniProtKB-KW"/>
</dbReference>
<feature type="region of interest" description="Disordered" evidence="5">
    <location>
        <begin position="231"/>
        <end position="257"/>
    </location>
</feature>
<comment type="caution">
    <text evidence="7">The sequence shown here is derived from an EMBL/GenBank/DDBJ whole genome shotgun (WGS) entry which is preliminary data.</text>
</comment>
<keyword evidence="4" id="KW-0378">Hydrolase</keyword>
<dbReference type="GO" id="GO:0006508">
    <property type="term" value="P:proteolysis"/>
    <property type="evidence" value="ECO:0007669"/>
    <property type="project" value="UniProtKB-KW"/>
</dbReference>
<sequence>MASSNTAHMFSFTQAGVPIFDGEHYDFWSVHMRLVFQSQGLWHLIEKEAAKEPAETSKGKEPAAETLKAAQEEAMQEAKALLLLHQGVSKGIYPRIMGASTPKCAWDILHSEFQGSEKVIAIKLQHQWKMFENISMKENETIKEFVTRLMVIVNQIRSLGDKLKDKKIAPKILRCLPPKFNAIVTTIEETKDLKHLSISELMGSLQAHEERVKGSSGELEHVFQTKIKINKPERGPSRAPNLSTRGRGRGRQGETRVSEQHNNQTYCVLCKRTNHVAFDCFYKCKRCKKPTHMEKDCWSKDKKEEAKFLDTTEKLLISRTCIDNTWFIDSGCSNHMSPNEKIFINLVPAKKTHVILGDGKGLEIAGTGTVAVLSKDGQVNHIEGVHLVPKLSQSLLSVGQLMRSGYTITFDGEYCHIMHKETSVCMASISMTSNNMFPFIWNEQNDCALMGSTTLSLWHHRFAHLNNKDLQMLKQKEMVAGLPKLDGDAATCEGCIMGKIHRLPFPKSTNWRAKEPLELVHADLWGPATSPSLDGMRYYLCLTDDFSRYSWIYFLQQKSEAYTKFREFKALAEKESGHSLKCLRTDRGGEFTSQEFQDYCRSLGITRELTSPYSPEQNGVAERKNRTIMEKVKAMLQHHNLPQELWAEAAQTTVYVLNRSPTRSLEEVTPYEAWRKKKPNVQHLRTFGCLAYRHIPKEGRRKLEMKAEKGVFIGYSLESKAYRIYNPVTKKLSISRDVIFEEGASWDWDQNPEVLQPITEVAEFQPSNPVEARPQLLQPEPVELEPHEPASESEEEEVESSHPKFRSLADIYQQTEGDMALHTKEEPESYADAAADPRWRKAMREEIEMVEKNHTWELVPKPANKNVLNLKWVYKAKQNEEGEVIKYKARIVAKGYTQRQGIDFHETFAPVVRMESIRAFLAVAAQARLEVHQLDVKSAFLNGSIEEEVYVHQPEGFKKKGEEEKVYKLNKALYGLKQAPRAWNQKIDTYLTTNGYNRSQNDPALYIKRFTPSHFLILCLYVDDLIFIGSTQEIVKEFKQTMKKEYEMSDLGLMKFFLGFQINQKPRRIFINQKSYIEKVLEKYGMKECKPAQTPMATGTKLLKNGVFQPANEANYRSLIGSLIYITNTRPDVEYAVSILSRFLSKPSAEHLTAAKRVLRYLKGTLHYGLLYEEEASTDLTGFSDSDWGGDSEDRKSTSGYVFMLGSKAVTWSSRKQKSVALSTAEAEYVAVCSAACEAVWLNRLFKELLAKEEGKPIQIKCDNTAAIGIAKNPIFHNRTKHIELRYHFLKDLVEEKQVELSYCQSNKQLADIMTKPLPEQNFMEFRKLLVSALRGDDENINAEDKVSMKQNTKRSTEVEADGKEPEAEKLQQPELIHHQKPKSFSNIT</sequence>
<feature type="region of interest" description="Disordered" evidence="5">
    <location>
        <begin position="1342"/>
        <end position="1389"/>
    </location>
</feature>
<dbReference type="InterPro" id="IPR025724">
    <property type="entry name" value="GAG-pre-integrase_dom"/>
</dbReference>
<evidence type="ECO:0000256" key="1">
    <source>
        <dbReference type="ARBA" id="ARBA00022670"/>
    </source>
</evidence>
<feature type="compositionally biased region" description="Basic and acidic residues" evidence="5">
    <location>
        <begin position="1355"/>
        <end position="1378"/>
    </location>
</feature>
<evidence type="ECO:0000256" key="2">
    <source>
        <dbReference type="ARBA" id="ARBA00022723"/>
    </source>
</evidence>
<dbReference type="InterPro" id="IPR012337">
    <property type="entry name" value="RNaseH-like_sf"/>
</dbReference>
<dbReference type="Pfam" id="PF00665">
    <property type="entry name" value="rve"/>
    <property type="match status" value="1"/>
</dbReference>
<dbReference type="SUPFAM" id="SSF56672">
    <property type="entry name" value="DNA/RNA polymerases"/>
    <property type="match status" value="1"/>
</dbReference>
<keyword evidence="1" id="KW-0645">Protease</keyword>
<evidence type="ECO:0000313" key="8">
    <source>
        <dbReference type="Proteomes" id="UP001418222"/>
    </source>
</evidence>
<keyword evidence="2" id="KW-0479">Metal-binding</keyword>
<organism evidence="7 8">
    <name type="scientific">Platanthera zijinensis</name>
    <dbReference type="NCBI Taxonomy" id="2320716"/>
    <lineage>
        <taxon>Eukaryota</taxon>
        <taxon>Viridiplantae</taxon>
        <taxon>Streptophyta</taxon>
        <taxon>Embryophyta</taxon>
        <taxon>Tracheophyta</taxon>
        <taxon>Spermatophyta</taxon>
        <taxon>Magnoliopsida</taxon>
        <taxon>Liliopsida</taxon>
        <taxon>Asparagales</taxon>
        <taxon>Orchidaceae</taxon>
        <taxon>Orchidoideae</taxon>
        <taxon>Orchideae</taxon>
        <taxon>Orchidinae</taxon>
        <taxon>Platanthera</taxon>
    </lineage>
</organism>
<dbReference type="InterPro" id="IPR036397">
    <property type="entry name" value="RNaseH_sf"/>
</dbReference>
<evidence type="ECO:0000313" key="7">
    <source>
        <dbReference type="EMBL" id="KAK8916713.1"/>
    </source>
</evidence>
<dbReference type="GO" id="GO:0046872">
    <property type="term" value="F:metal ion binding"/>
    <property type="evidence" value="ECO:0007669"/>
    <property type="project" value="UniProtKB-KW"/>
</dbReference>
<evidence type="ECO:0000256" key="4">
    <source>
        <dbReference type="ARBA" id="ARBA00022801"/>
    </source>
</evidence>
<dbReference type="InterPro" id="IPR039537">
    <property type="entry name" value="Retrotran_Ty1/copia-like"/>
</dbReference>
<dbReference type="SUPFAM" id="SSF53098">
    <property type="entry name" value="Ribonuclease H-like"/>
    <property type="match status" value="1"/>
</dbReference>
<dbReference type="EMBL" id="JBBWWQ010000020">
    <property type="protein sequence ID" value="KAK8916713.1"/>
    <property type="molecule type" value="Genomic_DNA"/>
</dbReference>
<keyword evidence="3" id="KW-0064">Aspartyl protease</keyword>
<dbReference type="Pfam" id="PF22936">
    <property type="entry name" value="Pol_BBD"/>
    <property type="match status" value="1"/>
</dbReference>
<reference evidence="7 8" key="1">
    <citation type="journal article" date="2022" name="Nat. Plants">
        <title>Genomes of leafy and leafless Platanthera orchids illuminate the evolution of mycoheterotrophy.</title>
        <authorList>
            <person name="Li M.H."/>
            <person name="Liu K.W."/>
            <person name="Li Z."/>
            <person name="Lu H.C."/>
            <person name="Ye Q.L."/>
            <person name="Zhang D."/>
            <person name="Wang J.Y."/>
            <person name="Li Y.F."/>
            <person name="Zhong Z.M."/>
            <person name="Liu X."/>
            <person name="Yu X."/>
            <person name="Liu D.K."/>
            <person name="Tu X.D."/>
            <person name="Liu B."/>
            <person name="Hao Y."/>
            <person name="Liao X.Y."/>
            <person name="Jiang Y.T."/>
            <person name="Sun W.H."/>
            <person name="Chen J."/>
            <person name="Chen Y.Q."/>
            <person name="Ai Y."/>
            <person name="Zhai J.W."/>
            <person name="Wu S.S."/>
            <person name="Zhou Z."/>
            <person name="Hsiao Y.Y."/>
            <person name="Wu W.L."/>
            <person name="Chen Y.Y."/>
            <person name="Lin Y.F."/>
            <person name="Hsu J.L."/>
            <person name="Li C.Y."/>
            <person name="Wang Z.W."/>
            <person name="Zhao X."/>
            <person name="Zhong W.Y."/>
            <person name="Ma X.K."/>
            <person name="Ma L."/>
            <person name="Huang J."/>
            <person name="Chen G.Z."/>
            <person name="Huang M.Z."/>
            <person name="Huang L."/>
            <person name="Peng D.H."/>
            <person name="Luo Y.B."/>
            <person name="Zou S.Q."/>
            <person name="Chen S.P."/>
            <person name="Lan S."/>
            <person name="Tsai W.C."/>
            <person name="Van de Peer Y."/>
            <person name="Liu Z.J."/>
        </authorList>
    </citation>
    <scope>NUCLEOTIDE SEQUENCE [LARGE SCALE GENOMIC DNA]</scope>
    <source>
        <strain evidence="7">Lor287</strain>
    </source>
</reference>
<name>A0AAP0AW07_9ASPA</name>
<dbReference type="InterPro" id="IPR001584">
    <property type="entry name" value="Integrase_cat-core"/>
</dbReference>
<protein>
    <recommendedName>
        <fullName evidence="6">Integrase catalytic domain-containing protein</fullName>
    </recommendedName>
</protein>
<dbReference type="Pfam" id="PF07727">
    <property type="entry name" value="RVT_2"/>
    <property type="match status" value="1"/>
</dbReference>
<dbReference type="CDD" id="cd09272">
    <property type="entry name" value="RNase_HI_RT_Ty1"/>
    <property type="match status" value="1"/>
</dbReference>
<dbReference type="InterPro" id="IPR054722">
    <property type="entry name" value="PolX-like_BBD"/>
</dbReference>
<feature type="region of interest" description="Disordered" evidence="5">
    <location>
        <begin position="778"/>
        <end position="805"/>
    </location>
</feature>
<dbReference type="Gene3D" id="3.30.420.10">
    <property type="entry name" value="Ribonuclease H-like superfamily/Ribonuclease H"/>
    <property type="match status" value="1"/>
</dbReference>
<dbReference type="Proteomes" id="UP001418222">
    <property type="component" value="Unassembled WGS sequence"/>
</dbReference>
<gene>
    <name evidence="7" type="ORF">KSP39_PZI022778</name>
</gene>
<dbReference type="GO" id="GO:0003676">
    <property type="term" value="F:nucleic acid binding"/>
    <property type="evidence" value="ECO:0007669"/>
    <property type="project" value="InterPro"/>
</dbReference>
<accession>A0AAP0AW07</accession>
<evidence type="ECO:0000256" key="3">
    <source>
        <dbReference type="ARBA" id="ARBA00022750"/>
    </source>
</evidence>
<evidence type="ECO:0000259" key="6">
    <source>
        <dbReference type="PROSITE" id="PS50994"/>
    </source>
</evidence>
<dbReference type="GO" id="GO:0015074">
    <property type="term" value="P:DNA integration"/>
    <property type="evidence" value="ECO:0007669"/>
    <property type="project" value="InterPro"/>
</dbReference>
<dbReference type="Pfam" id="PF13976">
    <property type="entry name" value="gag_pre-integrs"/>
    <property type="match status" value="1"/>
</dbReference>
<dbReference type="PROSITE" id="PS50994">
    <property type="entry name" value="INTEGRASE"/>
    <property type="match status" value="1"/>
</dbReference>
<proteinExistence type="predicted"/>
<dbReference type="PANTHER" id="PTHR42648:SF18">
    <property type="entry name" value="RETROTRANSPOSON, UNCLASSIFIED-LIKE PROTEIN"/>
    <property type="match status" value="1"/>
</dbReference>
<dbReference type="InterPro" id="IPR057670">
    <property type="entry name" value="SH3_retrovirus"/>
</dbReference>
<dbReference type="Pfam" id="PF25597">
    <property type="entry name" value="SH3_retrovirus"/>
    <property type="match status" value="1"/>
</dbReference>
<dbReference type="Pfam" id="PF14223">
    <property type="entry name" value="Retrotran_gag_2"/>
    <property type="match status" value="1"/>
</dbReference>
<evidence type="ECO:0000256" key="5">
    <source>
        <dbReference type="SAM" id="MobiDB-lite"/>
    </source>
</evidence>